<dbReference type="GO" id="GO:0005987">
    <property type="term" value="P:sucrose catabolic process"/>
    <property type="evidence" value="ECO:0007669"/>
    <property type="project" value="TreeGrafter"/>
</dbReference>
<dbReference type="Pfam" id="PF12899">
    <property type="entry name" value="Glyco_hydro_100"/>
    <property type="match status" value="1"/>
</dbReference>
<dbReference type="GO" id="GO:0033926">
    <property type="term" value="F:endo-alpha-N-acetylgalactosaminidase activity"/>
    <property type="evidence" value="ECO:0007669"/>
    <property type="project" value="UniProtKB-UniRule"/>
</dbReference>
<keyword evidence="9" id="KW-1185">Reference proteome</keyword>
<dbReference type="EMBL" id="CP144695">
    <property type="protein sequence ID" value="WVZ06050.1"/>
    <property type="molecule type" value="Genomic_DNA"/>
</dbReference>
<dbReference type="AlphaFoldDB" id="A0AAQ3NAJ8"/>
<evidence type="ECO:0000256" key="7">
    <source>
        <dbReference type="SAM" id="MobiDB-lite"/>
    </source>
</evidence>
<evidence type="ECO:0000256" key="3">
    <source>
        <dbReference type="ARBA" id="ARBA00022801"/>
    </source>
</evidence>
<feature type="compositionally biased region" description="Basic and acidic residues" evidence="7">
    <location>
        <begin position="162"/>
        <end position="177"/>
    </location>
</feature>
<sequence>MITINLVCNCTMKPSPKILIGHKNSSFLARCHHTLIMSMSNNSTACGLNLHLNTMQCPFHVREFGRTMHGSQQAFGLLSSSFGQSSSIGLSATRTTKRGVSAIAGIDFKFKSRDFSSSVETCENINGKMVYLKDGMNVKPTAEERVDNDEDSVGGEKVSGLKADEKNNKSENEKEGEKVEEEETEVEKEAWSLLQEALVTYCDKPVGTVAANDSDDQQPLNYDQVFIRDFIPSALAFLLKGEKEIVKNFLLYTLQLQSWEKTVDCHSPGQGLMPASFKVKTMKVDGKSEEVLDPDFGESAIGRVAPVDSGLWWIILLQAYGKITGDCSLQERLDVQTGLKMILNLCLTDGFDMFPSLLVTDGSCMIDRRMGIHGHPLEIQALFYSALRSARDMVASDENSKNLVGEINNRLSALSFHIREYYWLDVQKMNEIYRYKTEEYSLDATNKFNIYPDQIPLWLIDWVPNNGGYLLGNLQPAHMDFRFFMLGNLWSIVSSLGTPGQNDAILNLIEANWKDLVGEMPLKICYPALEHHEWRIITGSDPKNTPWSYHNGGSWPTLLWQFTLACMKMNRTELAEKAVALAEKRLPRDSWPEYYDTPNARFIGKQARLYQTWTLAGFLASKMLLKNPNLASLLWWDEDFEILENCICLLHKSGRVKSSRVPDKSQILV</sequence>
<comment type="catalytic activity">
    <reaction evidence="1 6">
        <text>Hydrolysis of terminal non-reducing beta-D-fructofuranoside residues in beta-D-fructofuranosides.</text>
        <dbReference type="EC" id="3.2.1.26"/>
    </reaction>
</comment>
<name>A0AAQ3NAJ8_VIGMU</name>
<evidence type="ECO:0000313" key="8">
    <source>
        <dbReference type="EMBL" id="WVZ06050.1"/>
    </source>
</evidence>
<feature type="region of interest" description="Disordered" evidence="7">
    <location>
        <begin position="142"/>
        <end position="184"/>
    </location>
</feature>
<accession>A0AAQ3NAJ8</accession>
<gene>
    <name evidence="8" type="ORF">V8G54_019396</name>
</gene>
<dbReference type="EC" id="3.2.1.26" evidence="6"/>
<keyword evidence="3 6" id="KW-0378">Hydrolase</keyword>
<dbReference type="GO" id="GO:0005739">
    <property type="term" value="C:mitochondrion"/>
    <property type="evidence" value="ECO:0007669"/>
    <property type="project" value="TreeGrafter"/>
</dbReference>
<dbReference type="PANTHER" id="PTHR31916">
    <property type="match status" value="1"/>
</dbReference>
<dbReference type="InterPro" id="IPR012341">
    <property type="entry name" value="6hp_glycosidase-like_sf"/>
</dbReference>
<dbReference type="Proteomes" id="UP001374535">
    <property type="component" value="Chromosome 6"/>
</dbReference>
<comment type="similarity">
    <text evidence="2 6">Belongs to the glycosyl hydrolase 100 family.</text>
</comment>
<dbReference type="SUPFAM" id="SSF48208">
    <property type="entry name" value="Six-hairpin glycosidases"/>
    <property type="match status" value="1"/>
</dbReference>
<evidence type="ECO:0000256" key="5">
    <source>
        <dbReference type="ARBA" id="ARBA00023295"/>
    </source>
</evidence>
<evidence type="ECO:0000313" key="9">
    <source>
        <dbReference type="Proteomes" id="UP001374535"/>
    </source>
</evidence>
<proteinExistence type="inferred from homology"/>
<evidence type="ECO:0000256" key="2">
    <source>
        <dbReference type="ARBA" id="ARBA00007671"/>
    </source>
</evidence>
<comment type="function">
    <text evidence="6">Invertase that cleaves sucrose into glucose and fructose.</text>
</comment>
<protein>
    <recommendedName>
        <fullName evidence="6">Alkaline/neutral invertase</fullName>
        <ecNumber evidence="6">3.2.1.26</ecNumber>
    </recommendedName>
</protein>
<organism evidence="8 9">
    <name type="scientific">Vigna mungo</name>
    <name type="common">Black gram</name>
    <name type="synonym">Phaseolus mungo</name>
    <dbReference type="NCBI Taxonomy" id="3915"/>
    <lineage>
        <taxon>Eukaryota</taxon>
        <taxon>Viridiplantae</taxon>
        <taxon>Streptophyta</taxon>
        <taxon>Embryophyta</taxon>
        <taxon>Tracheophyta</taxon>
        <taxon>Spermatophyta</taxon>
        <taxon>Magnoliopsida</taxon>
        <taxon>eudicotyledons</taxon>
        <taxon>Gunneridae</taxon>
        <taxon>Pentapetalae</taxon>
        <taxon>rosids</taxon>
        <taxon>fabids</taxon>
        <taxon>Fabales</taxon>
        <taxon>Fabaceae</taxon>
        <taxon>Papilionoideae</taxon>
        <taxon>50 kb inversion clade</taxon>
        <taxon>NPAAA clade</taxon>
        <taxon>indigoferoid/millettioid clade</taxon>
        <taxon>Phaseoleae</taxon>
        <taxon>Vigna</taxon>
    </lineage>
</organism>
<evidence type="ECO:0000256" key="1">
    <source>
        <dbReference type="ARBA" id="ARBA00000094"/>
    </source>
</evidence>
<dbReference type="InterPro" id="IPR024746">
    <property type="entry name" value="Glyco_hydro_100"/>
</dbReference>
<evidence type="ECO:0000256" key="4">
    <source>
        <dbReference type="ARBA" id="ARBA00023277"/>
    </source>
</evidence>
<keyword evidence="5 6" id="KW-0326">Glycosidase</keyword>
<dbReference type="FunFam" id="1.50.10.10:FF:000001">
    <property type="entry name" value="probable alkaline/neutral invertase B"/>
    <property type="match status" value="1"/>
</dbReference>
<dbReference type="InterPro" id="IPR008928">
    <property type="entry name" value="6-hairpin_glycosidase_sf"/>
</dbReference>
<evidence type="ECO:0000256" key="6">
    <source>
        <dbReference type="RuleBase" id="RU367047"/>
    </source>
</evidence>
<dbReference type="GO" id="GO:0004575">
    <property type="term" value="F:sucrose alpha-glucosidase activity"/>
    <property type="evidence" value="ECO:0007669"/>
    <property type="project" value="TreeGrafter"/>
</dbReference>
<keyword evidence="4 6" id="KW-0119">Carbohydrate metabolism</keyword>
<dbReference type="PANTHER" id="PTHR31916:SF43">
    <property type="entry name" value="ALKALINE_NEUTRAL INVERTASE"/>
    <property type="match status" value="1"/>
</dbReference>
<reference evidence="8 9" key="1">
    <citation type="journal article" date="2023" name="Life. Sci Alliance">
        <title>Evolutionary insights into 3D genome organization and epigenetic landscape of Vigna mungo.</title>
        <authorList>
            <person name="Junaid A."/>
            <person name="Singh B."/>
            <person name="Bhatia S."/>
        </authorList>
    </citation>
    <scope>NUCLEOTIDE SEQUENCE [LARGE SCALE GENOMIC DNA]</scope>
    <source>
        <strain evidence="8">Urdbean</strain>
    </source>
</reference>
<dbReference type="Gene3D" id="1.50.10.10">
    <property type="match status" value="1"/>
</dbReference>